<dbReference type="SMART" id="SM00116">
    <property type="entry name" value="CBS"/>
    <property type="match status" value="2"/>
</dbReference>
<comment type="subcellular location">
    <subcellularLocation>
        <location evidence="9">Cell membrane</location>
        <topology evidence="9">Multi-pass membrane protein</topology>
    </subcellularLocation>
    <subcellularLocation>
        <location evidence="1">Membrane</location>
        <topology evidence="1">Multi-pass membrane protein</topology>
    </subcellularLocation>
</comment>
<feature type="transmembrane region" description="Helical" evidence="9">
    <location>
        <begin position="402"/>
        <end position="428"/>
    </location>
</feature>
<protein>
    <recommendedName>
        <fullName evidence="9">Magnesium transporter MgtE</fullName>
    </recommendedName>
</protein>
<dbReference type="PROSITE" id="PS51371">
    <property type="entry name" value="CBS"/>
    <property type="match status" value="1"/>
</dbReference>
<reference evidence="12 13" key="1">
    <citation type="submission" date="2016-10" db="EMBL/GenBank/DDBJ databases">
        <authorList>
            <person name="de Groot N.N."/>
        </authorList>
    </citation>
    <scope>NUCLEOTIDE SEQUENCE [LARGE SCALE GENOMIC DNA]</scope>
    <source>
        <strain evidence="12 13">DSM 17925</strain>
    </source>
</reference>
<dbReference type="Pfam" id="PF00571">
    <property type="entry name" value="CBS"/>
    <property type="match status" value="2"/>
</dbReference>
<organism evidence="12 13">
    <name type="scientific">Cognatiyoonia koreensis</name>
    <dbReference type="NCBI Taxonomy" id="364200"/>
    <lineage>
        <taxon>Bacteria</taxon>
        <taxon>Pseudomonadati</taxon>
        <taxon>Pseudomonadota</taxon>
        <taxon>Alphaproteobacteria</taxon>
        <taxon>Rhodobacterales</taxon>
        <taxon>Paracoccaceae</taxon>
        <taxon>Cognatiyoonia</taxon>
    </lineage>
</organism>
<dbReference type="InterPro" id="IPR038076">
    <property type="entry name" value="MgtE_N_sf"/>
</dbReference>
<dbReference type="NCBIfam" id="TIGR00400">
    <property type="entry name" value="mgtE"/>
    <property type="match status" value="1"/>
</dbReference>
<dbReference type="Gene3D" id="1.10.357.20">
    <property type="entry name" value="SLC41 divalent cation transporters, integral membrane domain"/>
    <property type="match status" value="1"/>
</dbReference>
<dbReference type="InterPro" id="IPR006667">
    <property type="entry name" value="SLC41_membr_dom"/>
</dbReference>
<dbReference type="AlphaFoldDB" id="A0A1I0PWW0"/>
<gene>
    <name evidence="12" type="ORF">SAMN04488515_1496</name>
</gene>
<dbReference type="GO" id="GO:0005886">
    <property type="term" value="C:plasma membrane"/>
    <property type="evidence" value="ECO:0007669"/>
    <property type="project" value="UniProtKB-SubCell"/>
</dbReference>
<dbReference type="SUPFAM" id="SSF158791">
    <property type="entry name" value="MgtE N-terminal domain-like"/>
    <property type="match status" value="1"/>
</dbReference>
<feature type="transmembrane region" description="Helical" evidence="9">
    <location>
        <begin position="449"/>
        <end position="467"/>
    </location>
</feature>
<evidence type="ECO:0000256" key="10">
    <source>
        <dbReference type="SAM" id="MobiDB-lite"/>
    </source>
</evidence>
<keyword evidence="5 9" id="KW-0460">Magnesium</keyword>
<keyword evidence="8" id="KW-0129">CBS domain</keyword>
<evidence type="ECO:0000256" key="6">
    <source>
        <dbReference type="ARBA" id="ARBA00022989"/>
    </source>
</evidence>
<evidence type="ECO:0000256" key="9">
    <source>
        <dbReference type="RuleBase" id="RU362011"/>
    </source>
</evidence>
<dbReference type="PANTHER" id="PTHR41394:SF5">
    <property type="entry name" value="SLC41A_MGTE INTEGRAL MEMBRANE DOMAIN-CONTAINING PROTEIN"/>
    <property type="match status" value="1"/>
</dbReference>
<dbReference type="OrthoDB" id="9790355at2"/>
<name>A0A1I0PWW0_9RHOB</name>
<keyword evidence="3 9" id="KW-0813">Transport</keyword>
<evidence type="ECO:0000256" key="7">
    <source>
        <dbReference type="ARBA" id="ARBA00023136"/>
    </source>
</evidence>
<feature type="domain" description="CBS" evidence="11">
    <location>
        <begin position="219"/>
        <end position="275"/>
    </location>
</feature>
<evidence type="ECO:0000313" key="12">
    <source>
        <dbReference type="EMBL" id="SEW18961.1"/>
    </source>
</evidence>
<comment type="subunit">
    <text evidence="9">Homodimer.</text>
</comment>
<dbReference type="Pfam" id="PF01769">
    <property type="entry name" value="MgtE"/>
    <property type="match status" value="1"/>
</dbReference>
<dbReference type="Gene3D" id="3.10.580.10">
    <property type="entry name" value="CBS-domain"/>
    <property type="match status" value="1"/>
</dbReference>
<dbReference type="Gene3D" id="1.25.60.10">
    <property type="entry name" value="MgtE N-terminal domain-like"/>
    <property type="match status" value="1"/>
</dbReference>
<evidence type="ECO:0000256" key="3">
    <source>
        <dbReference type="ARBA" id="ARBA00022448"/>
    </source>
</evidence>
<dbReference type="EMBL" id="FOIZ01000001">
    <property type="protein sequence ID" value="SEW18961.1"/>
    <property type="molecule type" value="Genomic_DNA"/>
</dbReference>
<dbReference type="Proteomes" id="UP000199167">
    <property type="component" value="Unassembled WGS sequence"/>
</dbReference>
<evidence type="ECO:0000256" key="4">
    <source>
        <dbReference type="ARBA" id="ARBA00022692"/>
    </source>
</evidence>
<dbReference type="SUPFAM" id="SSF54631">
    <property type="entry name" value="CBS-domain pair"/>
    <property type="match status" value="1"/>
</dbReference>
<dbReference type="SUPFAM" id="SSF161093">
    <property type="entry name" value="MgtE membrane domain-like"/>
    <property type="match status" value="1"/>
</dbReference>
<accession>A0A1I0PWW0</accession>
<keyword evidence="6 9" id="KW-1133">Transmembrane helix</keyword>
<keyword evidence="7 9" id="KW-0472">Membrane</keyword>
<evidence type="ECO:0000256" key="1">
    <source>
        <dbReference type="ARBA" id="ARBA00004141"/>
    </source>
</evidence>
<keyword evidence="9" id="KW-0479">Metal-binding</keyword>
<dbReference type="InterPro" id="IPR006668">
    <property type="entry name" value="Mg_transptr_MgtE_intracell_dom"/>
</dbReference>
<evidence type="ECO:0000256" key="2">
    <source>
        <dbReference type="ARBA" id="ARBA00009749"/>
    </source>
</evidence>
<dbReference type="InterPro" id="IPR046342">
    <property type="entry name" value="CBS_dom_sf"/>
</dbReference>
<comment type="function">
    <text evidence="9">Acts as a magnesium transporter.</text>
</comment>
<feature type="region of interest" description="Disordered" evidence="10">
    <location>
        <begin position="1"/>
        <end position="21"/>
    </location>
</feature>
<dbReference type="InterPro" id="IPR000644">
    <property type="entry name" value="CBS_dom"/>
</dbReference>
<proteinExistence type="inferred from homology"/>
<dbReference type="RefSeq" id="WP_089992220.1">
    <property type="nucleotide sequence ID" value="NZ_FOIZ01000001.1"/>
</dbReference>
<evidence type="ECO:0000313" key="13">
    <source>
        <dbReference type="Proteomes" id="UP000199167"/>
    </source>
</evidence>
<comment type="similarity">
    <text evidence="2 9">Belongs to the SLC41A transporter family.</text>
</comment>
<evidence type="ECO:0000256" key="8">
    <source>
        <dbReference type="PROSITE-ProRule" id="PRU00703"/>
    </source>
</evidence>
<feature type="transmembrane region" description="Helical" evidence="9">
    <location>
        <begin position="327"/>
        <end position="354"/>
    </location>
</feature>
<feature type="transmembrane region" description="Helical" evidence="9">
    <location>
        <begin position="301"/>
        <end position="321"/>
    </location>
</feature>
<feature type="transmembrane region" description="Helical" evidence="9">
    <location>
        <begin position="375"/>
        <end position="396"/>
    </location>
</feature>
<sequence>MTDQHDPDSNPSDDLQIEDTTRSVREQLKDAVDQRDVEKIEALLEPLPLSGKMRQLLNLSQDDRDLLLEVVNAELAADLVEEAPFEAATEMVERMEASRAAEIFEELDSDLQADLIGDLDDDEAEAILSRLDPEDAADVRRLVTYDDDTAGGLMVAESFSFPDTATVGAVLRSMVSDDDDFERYRGQHPYVVDADRHPVGVVSLRGLLTAKRSDKLTTIMTPPITVDADLSLDDLQDLFDGNNFLGLPVVDSTGRLAGVVSRSAVDGAALERSESESLKRQGVVGDEVRAMPLWIRSRRRLAWLSANIVLNIIAASVISAYEETLAAVIAIAVFLPMVSDMSGCSGNQAVGVTMRELSLGIVQPKDAFRVWLKEVSVGMINGLALGVLIGFVAFIWKGNPFLGLVIGLALAINTVIAVSIGGVVPLLLKRLKQDPAAASGPLLTTITDMAGFFLVLSLATLMMPLLLS</sequence>
<keyword evidence="9" id="KW-1003">Cell membrane</keyword>
<dbReference type="STRING" id="364200.SAMN04488515_1496"/>
<dbReference type="GO" id="GO:0015095">
    <property type="term" value="F:magnesium ion transmembrane transporter activity"/>
    <property type="evidence" value="ECO:0007669"/>
    <property type="project" value="UniProtKB-UniRule"/>
</dbReference>
<keyword evidence="4 9" id="KW-0812">Transmembrane</keyword>
<evidence type="ECO:0000259" key="11">
    <source>
        <dbReference type="PROSITE" id="PS51371"/>
    </source>
</evidence>
<dbReference type="PANTHER" id="PTHR41394">
    <property type="entry name" value="MAGNESIUM TRANSPORTER MGTE"/>
    <property type="match status" value="1"/>
</dbReference>
<dbReference type="GO" id="GO:0046872">
    <property type="term" value="F:metal ion binding"/>
    <property type="evidence" value="ECO:0007669"/>
    <property type="project" value="UniProtKB-KW"/>
</dbReference>
<dbReference type="Pfam" id="PF03448">
    <property type="entry name" value="MgtE_N"/>
    <property type="match status" value="1"/>
</dbReference>
<keyword evidence="13" id="KW-1185">Reference proteome</keyword>
<dbReference type="InterPro" id="IPR036739">
    <property type="entry name" value="SLC41_membr_dom_sf"/>
</dbReference>
<dbReference type="SMART" id="SM00924">
    <property type="entry name" value="MgtE_N"/>
    <property type="match status" value="1"/>
</dbReference>
<evidence type="ECO:0000256" key="5">
    <source>
        <dbReference type="ARBA" id="ARBA00022842"/>
    </source>
</evidence>
<dbReference type="InterPro" id="IPR006669">
    <property type="entry name" value="MgtE_transporter"/>
</dbReference>